<proteinExistence type="predicted"/>
<comment type="caution">
    <text evidence="2">The sequence shown here is derived from an EMBL/GenBank/DDBJ whole genome shotgun (WGS) entry which is preliminary data.</text>
</comment>
<reference evidence="2" key="1">
    <citation type="submission" date="2023-08" db="EMBL/GenBank/DDBJ databases">
        <title>Pelteobagrus vachellii genome.</title>
        <authorList>
            <person name="Liu H."/>
        </authorList>
    </citation>
    <scope>NUCLEOTIDE SEQUENCE</scope>
    <source>
        <strain evidence="2">PRFRI_2022a</strain>
        <tissue evidence="2">Muscle</tissue>
    </source>
</reference>
<dbReference type="EMBL" id="JAVHJS010000005">
    <property type="protein sequence ID" value="KAK2858277.1"/>
    <property type="molecule type" value="Genomic_DNA"/>
</dbReference>
<organism evidence="2 3">
    <name type="scientific">Tachysurus vachellii</name>
    <name type="common">Darkbarbel catfish</name>
    <name type="synonym">Pelteobagrus vachellii</name>
    <dbReference type="NCBI Taxonomy" id="175792"/>
    <lineage>
        <taxon>Eukaryota</taxon>
        <taxon>Metazoa</taxon>
        <taxon>Chordata</taxon>
        <taxon>Craniata</taxon>
        <taxon>Vertebrata</taxon>
        <taxon>Euteleostomi</taxon>
        <taxon>Actinopterygii</taxon>
        <taxon>Neopterygii</taxon>
        <taxon>Teleostei</taxon>
        <taxon>Ostariophysi</taxon>
        <taxon>Siluriformes</taxon>
        <taxon>Bagridae</taxon>
        <taxon>Tachysurus</taxon>
    </lineage>
</organism>
<name>A0AA88NLJ6_TACVA</name>
<dbReference type="Proteomes" id="UP001187315">
    <property type="component" value="Unassembled WGS sequence"/>
</dbReference>
<evidence type="ECO:0000313" key="2">
    <source>
        <dbReference type="EMBL" id="KAK2858277.1"/>
    </source>
</evidence>
<sequence>MDTVEEDIYSHANRKVKIYKAVIKSGESQEATESREIKNLADKSAVPRGNVQQILGQSRDKKWLAEDLDINTYMYIFEGTDYSISPTEDDDGNSGDEGPSQHTVKEELDSTKDTWNSHLIRPLRNSLVPHGRPDVMYTLPELYETEDYISQVTVEDCDTCEDQCIHRSDIPCDEDIFTLCSHIMAQHQLRIPKERFTALNLYLALRQELTTELNIVR</sequence>
<gene>
    <name evidence="2" type="ORF">Q7C36_006196</name>
</gene>
<keyword evidence="3" id="KW-1185">Reference proteome</keyword>
<accession>A0AA88NLJ6</accession>
<evidence type="ECO:0000313" key="3">
    <source>
        <dbReference type="Proteomes" id="UP001187315"/>
    </source>
</evidence>
<feature type="region of interest" description="Disordered" evidence="1">
    <location>
        <begin position="84"/>
        <end position="111"/>
    </location>
</feature>
<evidence type="ECO:0000256" key="1">
    <source>
        <dbReference type="SAM" id="MobiDB-lite"/>
    </source>
</evidence>
<protein>
    <submittedName>
        <fullName evidence="2">Uncharacterized protein</fullName>
    </submittedName>
</protein>
<dbReference type="AlphaFoldDB" id="A0AA88NLJ6"/>